<comment type="subcellular location">
    <subcellularLocation>
        <location evidence="1">Cell membrane</location>
        <topology evidence="1">Multi-pass membrane protein</topology>
    </subcellularLocation>
</comment>
<dbReference type="InterPro" id="IPR036640">
    <property type="entry name" value="ABC1_TM_sf"/>
</dbReference>
<dbReference type="PROSITE" id="PS50929">
    <property type="entry name" value="ABC_TM1F"/>
    <property type="match status" value="1"/>
</dbReference>
<keyword evidence="2 7" id="KW-0812">Transmembrane</keyword>
<dbReference type="InterPro" id="IPR003439">
    <property type="entry name" value="ABC_transporter-like_ATP-bd"/>
</dbReference>
<feature type="transmembrane region" description="Helical" evidence="7">
    <location>
        <begin position="284"/>
        <end position="310"/>
    </location>
</feature>
<dbReference type="Proteomes" id="UP000305836">
    <property type="component" value="Unassembled WGS sequence"/>
</dbReference>
<dbReference type="PROSITE" id="PS00211">
    <property type="entry name" value="ABC_TRANSPORTER_1"/>
    <property type="match status" value="1"/>
</dbReference>
<evidence type="ECO:0000256" key="2">
    <source>
        <dbReference type="ARBA" id="ARBA00022692"/>
    </source>
</evidence>
<dbReference type="PANTHER" id="PTHR24221">
    <property type="entry name" value="ATP-BINDING CASSETTE SUB-FAMILY B"/>
    <property type="match status" value="1"/>
</dbReference>
<feature type="transmembrane region" description="Helical" evidence="7">
    <location>
        <begin position="72"/>
        <end position="92"/>
    </location>
</feature>
<keyword evidence="4" id="KW-0067">ATP-binding</keyword>
<evidence type="ECO:0000313" key="10">
    <source>
        <dbReference type="EMBL" id="TKK73313.1"/>
    </source>
</evidence>
<dbReference type="GO" id="GO:0045454">
    <property type="term" value="P:cell redox homeostasis"/>
    <property type="evidence" value="ECO:0007669"/>
    <property type="project" value="InterPro"/>
</dbReference>
<dbReference type="Pfam" id="PF00005">
    <property type="entry name" value="ABC_tran"/>
    <property type="match status" value="1"/>
</dbReference>
<feature type="domain" description="ABC transporter" evidence="8">
    <location>
        <begin position="348"/>
        <end position="556"/>
    </location>
</feature>
<dbReference type="NCBIfam" id="TIGR02868">
    <property type="entry name" value="CydC"/>
    <property type="match status" value="1"/>
</dbReference>
<feature type="transmembrane region" description="Helical" evidence="7">
    <location>
        <begin position="38"/>
        <end position="66"/>
    </location>
</feature>
<dbReference type="GO" id="GO:0034775">
    <property type="term" value="P:glutathione transmembrane transport"/>
    <property type="evidence" value="ECO:0007669"/>
    <property type="project" value="InterPro"/>
</dbReference>
<evidence type="ECO:0000256" key="6">
    <source>
        <dbReference type="ARBA" id="ARBA00023136"/>
    </source>
</evidence>
<evidence type="ECO:0000313" key="11">
    <source>
        <dbReference type="Proteomes" id="UP000305836"/>
    </source>
</evidence>
<dbReference type="InterPro" id="IPR014223">
    <property type="entry name" value="ABC_CydC/D"/>
</dbReference>
<dbReference type="Pfam" id="PF00664">
    <property type="entry name" value="ABC_membrane"/>
    <property type="match status" value="1"/>
</dbReference>
<evidence type="ECO:0000256" key="5">
    <source>
        <dbReference type="ARBA" id="ARBA00022989"/>
    </source>
</evidence>
<evidence type="ECO:0000256" key="3">
    <source>
        <dbReference type="ARBA" id="ARBA00022741"/>
    </source>
</evidence>
<dbReference type="InterPro" id="IPR017871">
    <property type="entry name" value="ABC_transporter-like_CS"/>
</dbReference>
<dbReference type="SUPFAM" id="SSF52540">
    <property type="entry name" value="P-loop containing nucleoside triphosphate hydrolases"/>
    <property type="match status" value="1"/>
</dbReference>
<evidence type="ECO:0000259" key="8">
    <source>
        <dbReference type="PROSITE" id="PS50893"/>
    </source>
</evidence>
<dbReference type="Gene3D" id="3.40.50.300">
    <property type="entry name" value="P-loop containing nucleotide triphosphate hydrolases"/>
    <property type="match status" value="1"/>
</dbReference>
<dbReference type="InterPro" id="IPR011527">
    <property type="entry name" value="ABC1_TM_dom"/>
</dbReference>
<keyword evidence="6 7" id="KW-0472">Membrane</keyword>
<dbReference type="InterPro" id="IPR039421">
    <property type="entry name" value="Type_1_exporter"/>
</dbReference>
<dbReference type="EMBL" id="SZPZ01000007">
    <property type="protein sequence ID" value="TKK73313.1"/>
    <property type="molecule type" value="Genomic_DNA"/>
</dbReference>
<dbReference type="AlphaFoldDB" id="A0A4V5UVK2"/>
<keyword evidence="3" id="KW-0547">Nucleotide-binding</keyword>
<dbReference type="GO" id="GO:0140359">
    <property type="term" value="F:ABC-type transporter activity"/>
    <property type="evidence" value="ECO:0007669"/>
    <property type="project" value="InterPro"/>
</dbReference>
<proteinExistence type="predicted"/>
<protein>
    <submittedName>
        <fullName evidence="10">Thiol reductant ABC exporter subunit CydC</fullName>
    </submittedName>
</protein>
<dbReference type="SMART" id="SM00382">
    <property type="entry name" value="AAA"/>
    <property type="match status" value="1"/>
</dbReference>
<evidence type="ECO:0000256" key="4">
    <source>
        <dbReference type="ARBA" id="ARBA00022840"/>
    </source>
</evidence>
<keyword evidence="5 7" id="KW-1133">Transmembrane helix</keyword>
<evidence type="ECO:0000256" key="7">
    <source>
        <dbReference type="SAM" id="Phobius"/>
    </source>
</evidence>
<dbReference type="InterPro" id="IPR003593">
    <property type="entry name" value="AAA+_ATPase"/>
</dbReference>
<dbReference type="PANTHER" id="PTHR24221:SF653">
    <property type="entry name" value="TRANSPORT ATP-BINDING PROTEIN CYDC"/>
    <property type="match status" value="1"/>
</dbReference>
<reference evidence="10 11" key="1">
    <citation type="submission" date="2019-04" db="EMBL/GenBank/DDBJ databases">
        <title>Kribbella sp. NEAU-THZ 27 nov., a novel actinomycete isolated from soil.</title>
        <authorList>
            <person name="Duan L."/>
        </authorList>
    </citation>
    <scope>NUCLEOTIDE SEQUENCE [LARGE SCALE GENOMIC DNA]</scope>
    <source>
        <strain evidence="11">NEAU-THZ27</strain>
    </source>
</reference>
<comment type="caution">
    <text evidence="10">The sequence shown here is derived from an EMBL/GenBank/DDBJ whole genome shotgun (WGS) entry which is preliminary data.</text>
</comment>
<dbReference type="Gene3D" id="1.20.1560.10">
    <property type="entry name" value="ABC transporter type 1, transmembrane domain"/>
    <property type="match status" value="1"/>
</dbReference>
<keyword evidence="11" id="KW-1185">Reference proteome</keyword>
<dbReference type="GO" id="GO:0016887">
    <property type="term" value="F:ATP hydrolysis activity"/>
    <property type="evidence" value="ECO:0007669"/>
    <property type="project" value="InterPro"/>
</dbReference>
<dbReference type="GO" id="GO:0005886">
    <property type="term" value="C:plasma membrane"/>
    <property type="evidence" value="ECO:0007669"/>
    <property type="project" value="UniProtKB-SubCell"/>
</dbReference>
<dbReference type="GO" id="GO:0034040">
    <property type="term" value="F:ATPase-coupled lipid transmembrane transporter activity"/>
    <property type="evidence" value="ECO:0007669"/>
    <property type="project" value="TreeGrafter"/>
</dbReference>
<evidence type="ECO:0000256" key="1">
    <source>
        <dbReference type="ARBA" id="ARBA00004651"/>
    </source>
</evidence>
<feature type="transmembrane region" description="Helical" evidence="7">
    <location>
        <begin position="177"/>
        <end position="195"/>
    </location>
</feature>
<dbReference type="InterPro" id="IPR027417">
    <property type="entry name" value="P-loop_NTPase"/>
</dbReference>
<accession>A0A4V5UVK2</accession>
<name>A0A4V5UVK2_9ACTN</name>
<feature type="domain" description="ABC transmembrane type-1" evidence="9">
    <location>
        <begin position="39"/>
        <end position="328"/>
    </location>
</feature>
<feature type="transmembrane region" description="Helical" evidence="7">
    <location>
        <begin position="254"/>
        <end position="278"/>
    </location>
</feature>
<organism evidence="10 11">
    <name type="scientific">Kribbella jiaozuonensis</name>
    <dbReference type="NCBI Taxonomy" id="2575441"/>
    <lineage>
        <taxon>Bacteria</taxon>
        <taxon>Bacillati</taxon>
        <taxon>Actinomycetota</taxon>
        <taxon>Actinomycetes</taxon>
        <taxon>Propionibacteriales</taxon>
        <taxon>Kribbellaceae</taxon>
        <taxon>Kribbella</taxon>
    </lineage>
</organism>
<dbReference type="OrthoDB" id="9806127at2"/>
<gene>
    <name evidence="10" type="primary">cydC</name>
    <name evidence="10" type="ORF">FDA38_39040</name>
</gene>
<dbReference type="SUPFAM" id="SSF90123">
    <property type="entry name" value="ABC transporter transmembrane region"/>
    <property type="match status" value="1"/>
</dbReference>
<feature type="transmembrane region" description="Helical" evidence="7">
    <location>
        <begin position="150"/>
        <end position="171"/>
    </location>
</feature>
<sequence>MTSTPGLDVRPAPQHSPRPQAGAWWHLVRPEAGVRWRLLLALLLGVAAAGSAVALLATSAWLITAASAQPPVLLLLVPIVAVRAFGVGRGVFRYVERLVGHDAAYRVLGETRARVTRRLESVAPTSRRQGDLLARLVLDVDAVLDLWLRVLLPVAVAAITAAATVALLALLLPAAGAAVALAVLVACTVVPWLTAQTAQRAERNIAAARGDVAAITTETLLTAADVLAYNAVDEVLDDFSRHDSRLAAAERRSAWSTGLGSALLVLCIGGASIAALLLGSTANITGAVFAVLVLTPLALADVLGGIPAAAQLAIRVRAALGRVQELVDTPDPVTEPADPLPLPTGRDLQVKLLRVGYDDTDVLDGLSLDMPAGSRVVITGPSGAGKSTLAAVLLRFLEPRGGEVLLDGVDLARLEGDQVRSVVGLLTQESHVFDTSIRENLLLAKPGVSDLQLWKALYRARLGLFVEKLPDGLDTMVGEHGARLSGGERQRLAFARLLLADRDVLVLDEPTEHLDEETGRALLADLFAAAGDRTVVLLTHRPELVPPHVPRQLVCLT</sequence>
<dbReference type="PROSITE" id="PS50893">
    <property type="entry name" value="ABC_TRANSPORTER_2"/>
    <property type="match status" value="1"/>
</dbReference>
<dbReference type="GO" id="GO:0005524">
    <property type="term" value="F:ATP binding"/>
    <property type="evidence" value="ECO:0007669"/>
    <property type="project" value="UniProtKB-KW"/>
</dbReference>
<evidence type="ECO:0000259" key="9">
    <source>
        <dbReference type="PROSITE" id="PS50929"/>
    </source>
</evidence>